<proteinExistence type="predicted"/>
<dbReference type="RefSeq" id="WP_186901692.1">
    <property type="nucleotide sequence ID" value="NZ_JACOOT010000033.1"/>
</dbReference>
<dbReference type="EMBL" id="JACOOT010000033">
    <property type="protein sequence ID" value="MBC5652220.1"/>
    <property type="molecule type" value="Genomic_DNA"/>
</dbReference>
<protein>
    <submittedName>
        <fullName evidence="1">LicD family protein</fullName>
    </submittedName>
</protein>
<keyword evidence="2" id="KW-1185">Reference proteome</keyword>
<accession>A0A8I0DRV0</accession>
<gene>
    <name evidence="1" type="ORF">H8S54_14185</name>
</gene>
<dbReference type="Proteomes" id="UP000652847">
    <property type="component" value="Unassembled WGS sequence"/>
</dbReference>
<organism evidence="1 2">
    <name type="scientific">Blautia segnis</name>
    <dbReference type="NCBI Taxonomy" id="2763030"/>
    <lineage>
        <taxon>Bacteria</taxon>
        <taxon>Bacillati</taxon>
        <taxon>Bacillota</taxon>
        <taxon>Clostridia</taxon>
        <taxon>Lachnospirales</taxon>
        <taxon>Lachnospiraceae</taxon>
        <taxon>Blautia</taxon>
    </lineage>
</organism>
<evidence type="ECO:0000313" key="1">
    <source>
        <dbReference type="EMBL" id="MBC5652220.1"/>
    </source>
</evidence>
<dbReference type="AlphaFoldDB" id="A0A8I0DRV0"/>
<name>A0A8I0DRV0_9FIRM</name>
<sequence>MNKEQQVLLSLLEEVDRLCTKNKIEYYLAPRLAVHAVYGDEMPKSPLAGGILMKLSDMERFRLAYLKEERKDRALESMYENKRFPGFFLRYEDKNSLCFRMDEGRNYEYPGIGIDIYPLRGKESSRKLHLWLRCLEMGWIQFCDGRSQKFTWKEKLCKLPVAILMVGGRDRLSKYLYQKLYENQKECKGKDYVVRLKGATLYYPKKIFEKTRRVELEGVSLNVPDAVDPYLKIWFGKGYMNKLTEPYIPSMTVITSTNIPCQEFLAKYSGQVKTLVKERRDQYNKDRKGRKSREYLDWSWNYVKLKGEGVNLAEVYTRKKEYLLNLMENRDYPRLSEELKDYDKIMKKYLEAGELYAPDQEIFQIYLQLLLATGKKSLLNKIKKFS</sequence>
<reference evidence="1 2" key="1">
    <citation type="submission" date="2020-08" db="EMBL/GenBank/DDBJ databases">
        <title>Genome public.</title>
        <authorList>
            <person name="Liu C."/>
            <person name="Sun Q."/>
        </authorList>
    </citation>
    <scope>NUCLEOTIDE SEQUENCE [LARGE SCALE GENOMIC DNA]</scope>
    <source>
        <strain evidence="1 2">BX17</strain>
    </source>
</reference>
<comment type="caution">
    <text evidence="1">The sequence shown here is derived from an EMBL/GenBank/DDBJ whole genome shotgun (WGS) entry which is preliminary data.</text>
</comment>
<evidence type="ECO:0000313" key="2">
    <source>
        <dbReference type="Proteomes" id="UP000652847"/>
    </source>
</evidence>